<dbReference type="EMBL" id="CM000833">
    <property type="protein sequence ID" value="EET05255.1"/>
    <property type="molecule type" value="Genomic_DNA"/>
</dbReference>
<proteinExistence type="predicted"/>
<evidence type="ECO:0000313" key="1">
    <source>
        <dbReference type="EMBL" id="EET05255.1"/>
    </source>
</evidence>
<sequence>MCRGRAFATRRRRVEEVLLEGGPRWSERAAHGAYAAACARTRRECRSAEA</sequence>
<gene>
    <name evidence="1" type="ORF">BURPS1710A_A0431</name>
</gene>
<reference evidence="1" key="1">
    <citation type="submission" date="2009-05" db="EMBL/GenBank/DDBJ databases">
        <authorList>
            <person name="Harkins D.M."/>
            <person name="DeShazer D."/>
            <person name="Woods D.E."/>
            <person name="Brinkac L.M."/>
            <person name="Brown K.A."/>
            <person name="Hung G.C."/>
            <person name="Tuanyok A."/>
            <person name="Zhang B."/>
            <person name="Nierman W.C."/>
        </authorList>
    </citation>
    <scope>NUCLEOTIDE SEQUENCE [LARGE SCALE GENOMIC DNA]</scope>
    <source>
        <strain evidence="1">1710a</strain>
    </source>
</reference>
<accession>A0A0E1VWE7</accession>
<protein>
    <submittedName>
        <fullName evidence="1">Uncharacterized protein</fullName>
    </submittedName>
</protein>
<dbReference type="AlphaFoldDB" id="A0A0E1VWE7"/>
<dbReference type="Proteomes" id="UP000001812">
    <property type="component" value="Chromosome II"/>
</dbReference>
<organism evidence="1">
    <name type="scientific">Burkholderia pseudomallei 1710a</name>
    <dbReference type="NCBI Taxonomy" id="320371"/>
    <lineage>
        <taxon>Bacteria</taxon>
        <taxon>Pseudomonadati</taxon>
        <taxon>Pseudomonadota</taxon>
        <taxon>Betaproteobacteria</taxon>
        <taxon>Burkholderiales</taxon>
        <taxon>Burkholderiaceae</taxon>
        <taxon>Burkholderia</taxon>
        <taxon>pseudomallei group</taxon>
    </lineage>
</organism>
<name>A0A0E1VWE7_BURPE</name>
<dbReference type="HOGENOM" id="CLU_3115541_0_0_4"/>